<dbReference type="AlphaFoldDB" id="A0A9P7BEV2"/>
<feature type="compositionally biased region" description="Acidic residues" evidence="1">
    <location>
        <begin position="36"/>
        <end position="46"/>
    </location>
</feature>
<sequence>MYTSGQNKSTVDDHGDDEYLSRKALQRYMHSKVLQEEEDDEDEELGAEGQDHVNVKDNVNGKSLDKNKNSNIQSNGNNNSSRKESTHQDFEHILRLDGTHNGDAETEGDAEGEDKLLSKLVDENKESDDDDELDDDDDDDLVTSTGTGLLESLTTDIEKYHKRVQLKKKFDNSSLEKKIAEDLNKSQDANASVSSSKKRDSSVLNPESNKLDEDSSDENSSKRGKTGSKRVTLWTKAEDDAIVYYKEEMKYSWKKIEELLEKQHSWQAIQMRYLRNHKSRNDEWSRFMEIRLINAIRKDWENRWKRISADLGKDFGPERCTTKNIEICKKMELSYFSNVFKNKDVTAGYKNQFNDIKDAEAHKKLMLVYMGLDSITYEDSDGEEKGESNTEVPPSSSLVAAAAAAAVAESATDKPVIKTDNTSSTEATATPAISSSNIDTNKPSESNDINKIIGMNMNIDVVNASDDIADNVDPAITREGISKDS</sequence>
<dbReference type="Proteomes" id="UP000697127">
    <property type="component" value="Unassembled WGS sequence"/>
</dbReference>
<feature type="compositionally biased region" description="Low complexity" evidence="1">
    <location>
        <begin position="142"/>
        <end position="154"/>
    </location>
</feature>
<protein>
    <recommendedName>
        <fullName evidence="4">Myb-like domain-containing protein</fullName>
    </recommendedName>
</protein>
<feature type="compositionally biased region" description="Polar residues" evidence="1">
    <location>
        <begin position="419"/>
        <end position="449"/>
    </location>
</feature>
<name>A0A9P7BEV2_9ASCO</name>
<comment type="caution">
    <text evidence="2">The sequence shown here is derived from an EMBL/GenBank/DDBJ whole genome shotgun (WGS) entry which is preliminary data.</text>
</comment>
<feature type="region of interest" description="Disordered" evidence="1">
    <location>
        <begin position="181"/>
        <end position="229"/>
    </location>
</feature>
<gene>
    <name evidence="2" type="ORF">C6P40_004451</name>
</gene>
<evidence type="ECO:0000313" key="2">
    <source>
        <dbReference type="EMBL" id="KAG0689792.1"/>
    </source>
</evidence>
<evidence type="ECO:0000313" key="3">
    <source>
        <dbReference type="Proteomes" id="UP000697127"/>
    </source>
</evidence>
<feature type="compositionally biased region" description="Low complexity" evidence="1">
    <location>
        <begin position="69"/>
        <end position="80"/>
    </location>
</feature>
<keyword evidence="3" id="KW-1185">Reference proteome</keyword>
<evidence type="ECO:0008006" key="4">
    <source>
        <dbReference type="Google" id="ProtNLM"/>
    </source>
</evidence>
<organism evidence="2 3">
    <name type="scientific">Pichia californica</name>
    <dbReference type="NCBI Taxonomy" id="460514"/>
    <lineage>
        <taxon>Eukaryota</taxon>
        <taxon>Fungi</taxon>
        <taxon>Dikarya</taxon>
        <taxon>Ascomycota</taxon>
        <taxon>Saccharomycotina</taxon>
        <taxon>Pichiomycetes</taxon>
        <taxon>Pichiales</taxon>
        <taxon>Pichiaceae</taxon>
        <taxon>Pichia</taxon>
    </lineage>
</organism>
<dbReference type="OrthoDB" id="4096351at2759"/>
<reference evidence="2" key="1">
    <citation type="submission" date="2020-11" db="EMBL/GenBank/DDBJ databases">
        <title>Kefir isolates.</title>
        <authorList>
            <person name="Marcisauskas S."/>
            <person name="Kim Y."/>
            <person name="Blasche S."/>
        </authorList>
    </citation>
    <scope>NUCLEOTIDE SEQUENCE</scope>
    <source>
        <strain evidence="2">Olga-1</strain>
    </source>
</reference>
<evidence type="ECO:0000256" key="1">
    <source>
        <dbReference type="SAM" id="MobiDB-lite"/>
    </source>
</evidence>
<feature type="compositionally biased region" description="Basic and acidic residues" evidence="1">
    <location>
        <begin position="81"/>
        <end position="103"/>
    </location>
</feature>
<dbReference type="Pfam" id="PF13921">
    <property type="entry name" value="Myb_DNA-bind_6"/>
    <property type="match status" value="1"/>
</dbReference>
<feature type="region of interest" description="Disordered" evidence="1">
    <location>
        <begin position="30"/>
        <end position="154"/>
    </location>
</feature>
<feature type="region of interest" description="Disordered" evidence="1">
    <location>
        <begin position="411"/>
        <end position="449"/>
    </location>
</feature>
<proteinExistence type="predicted"/>
<feature type="compositionally biased region" description="Basic and acidic residues" evidence="1">
    <location>
        <begin position="113"/>
        <end position="124"/>
    </location>
</feature>
<accession>A0A9P7BEV2</accession>
<dbReference type="EMBL" id="PUHW01000060">
    <property type="protein sequence ID" value="KAG0689792.1"/>
    <property type="molecule type" value="Genomic_DNA"/>
</dbReference>
<feature type="compositionally biased region" description="Acidic residues" evidence="1">
    <location>
        <begin position="125"/>
        <end position="141"/>
    </location>
</feature>